<name>A0A8X6YMG1_9ARAC</name>
<comment type="caution">
    <text evidence="1">The sequence shown here is derived from an EMBL/GenBank/DDBJ whole genome shotgun (WGS) entry which is preliminary data.</text>
</comment>
<evidence type="ECO:0000313" key="1">
    <source>
        <dbReference type="EMBL" id="GFY75700.1"/>
    </source>
</evidence>
<dbReference type="Proteomes" id="UP000886998">
    <property type="component" value="Unassembled WGS sequence"/>
</dbReference>
<reference evidence="1" key="1">
    <citation type="submission" date="2020-08" db="EMBL/GenBank/DDBJ databases">
        <title>Multicomponent nature underlies the extraordinary mechanical properties of spider dragline silk.</title>
        <authorList>
            <person name="Kono N."/>
            <person name="Nakamura H."/>
            <person name="Mori M."/>
            <person name="Yoshida Y."/>
            <person name="Ohtoshi R."/>
            <person name="Malay A.D."/>
            <person name="Moran D.A.P."/>
            <person name="Tomita M."/>
            <person name="Numata K."/>
            <person name="Arakawa K."/>
        </authorList>
    </citation>
    <scope>NUCLEOTIDE SEQUENCE</scope>
</reference>
<gene>
    <name evidence="1" type="primary">ALC57_15604</name>
    <name evidence="1" type="ORF">TNIN_370471</name>
</gene>
<dbReference type="AlphaFoldDB" id="A0A8X6YMG1"/>
<dbReference type="EMBL" id="BMAV01021574">
    <property type="protein sequence ID" value="GFY75700.1"/>
    <property type="molecule type" value="Genomic_DNA"/>
</dbReference>
<accession>A0A8X6YMG1</accession>
<dbReference type="OrthoDB" id="10069752at2759"/>
<proteinExistence type="predicted"/>
<sequence>MLDDVNQVYHPQPCILSSESGVLEEYVGDNADINDHTLDSNNTLHIMGMIMNVTPKDAVLYDDRIQKRTSKPCAKELAAISHVSHLAYKKPNVPGYNKILVENLHGDQASTEKNFNGVDFCGYMESGRIFHHCLDGMAFSNSSL</sequence>
<organism evidence="1 2">
    <name type="scientific">Trichonephila inaurata madagascariensis</name>
    <dbReference type="NCBI Taxonomy" id="2747483"/>
    <lineage>
        <taxon>Eukaryota</taxon>
        <taxon>Metazoa</taxon>
        <taxon>Ecdysozoa</taxon>
        <taxon>Arthropoda</taxon>
        <taxon>Chelicerata</taxon>
        <taxon>Arachnida</taxon>
        <taxon>Araneae</taxon>
        <taxon>Araneomorphae</taxon>
        <taxon>Entelegynae</taxon>
        <taxon>Araneoidea</taxon>
        <taxon>Nephilidae</taxon>
        <taxon>Trichonephila</taxon>
        <taxon>Trichonephila inaurata</taxon>
    </lineage>
</organism>
<protein>
    <submittedName>
        <fullName evidence="1">Uncharacterized protein</fullName>
    </submittedName>
</protein>
<keyword evidence="2" id="KW-1185">Reference proteome</keyword>
<evidence type="ECO:0000313" key="2">
    <source>
        <dbReference type="Proteomes" id="UP000886998"/>
    </source>
</evidence>